<evidence type="ECO:0000313" key="1">
    <source>
        <dbReference type="EMBL" id="PIO67980.1"/>
    </source>
</evidence>
<dbReference type="EMBL" id="KZ347312">
    <property type="protein sequence ID" value="PIO67980.1"/>
    <property type="molecule type" value="Genomic_DNA"/>
</dbReference>
<dbReference type="AlphaFoldDB" id="A0A2G9UER7"/>
<gene>
    <name evidence="1" type="ORF">TELCIR_10252</name>
</gene>
<evidence type="ECO:0000313" key="2">
    <source>
        <dbReference type="Proteomes" id="UP000230423"/>
    </source>
</evidence>
<keyword evidence="2" id="KW-1185">Reference proteome</keyword>
<dbReference type="OrthoDB" id="524326at2759"/>
<dbReference type="PANTHER" id="PTHR16206:SF4">
    <property type="entry name" value="PROTEIN LET-99"/>
    <property type="match status" value="1"/>
</dbReference>
<protein>
    <submittedName>
        <fullName evidence="1">Uncharacterized protein</fullName>
    </submittedName>
</protein>
<organism evidence="1 2">
    <name type="scientific">Teladorsagia circumcincta</name>
    <name type="common">Brown stomach worm</name>
    <name type="synonym">Ostertagia circumcincta</name>
    <dbReference type="NCBI Taxonomy" id="45464"/>
    <lineage>
        <taxon>Eukaryota</taxon>
        <taxon>Metazoa</taxon>
        <taxon>Ecdysozoa</taxon>
        <taxon>Nematoda</taxon>
        <taxon>Chromadorea</taxon>
        <taxon>Rhabditida</taxon>
        <taxon>Rhabditina</taxon>
        <taxon>Rhabditomorpha</taxon>
        <taxon>Strongyloidea</taxon>
        <taxon>Trichostrongylidae</taxon>
        <taxon>Teladorsagia</taxon>
    </lineage>
</organism>
<accession>A0A2G9UER7</accession>
<dbReference type="PANTHER" id="PTHR16206">
    <property type="entry name" value="DEP DOMAIN-CONTAINING"/>
    <property type="match status" value="1"/>
</dbReference>
<sequence length="148" mass="16851">MNKLSANHCLQLDELHSNREAVLKGLSRCIVSLRGSPTVTAPQRAHLVSILLDHEKKIFGVPKGLVSDVEEAIRERQREKVMPTEQCMVKKSGAYANGVQFFDPIKTCNHEEQNDYLNQNLLELLEQICCDENLSVIQKRKRLRKVSV</sequence>
<reference evidence="1 2" key="1">
    <citation type="submission" date="2015-09" db="EMBL/GenBank/DDBJ databases">
        <title>Draft genome of the parasitic nematode Teladorsagia circumcincta isolate WARC Sus (inbred).</title>
        <authorList>
            <person name="Mitreva M."/>
        </authorList>
    </citation>
    <scope>NUCLEOTIDE SEQUENCE [LARGE SCALE GENOMIC DNA]</scope>
    <source>
        <strain evidence="1 2">S</strain>
    </source>
</reference>
<proteinExistence type="predicted"/>
<dbReference type="Proteomes" id="UP000230423">
    <property type="component" value="Unassembled WGS sequence"/>
</dbReference>
<name>A0A2G9UER7_TELCI</name>